<evidence type="ECO:0000313" key="3">
    <source>
        <dbReference type="Proteomes" id="UP001497392"/>
    </source>
</evidence>
<name>A0ABP1GAZ8_9CHLO</name>
<sequence length="107" mass="10690">MTAECCASRKLAQGNTNTNVNVNIPGVAASKGPAQGQSLLPPSPPSFPSPPSPPPVPPGQVNTNVQVSPAGQGGVNVVVKTPPVPGPQTAVDVNVPGFFTGFIEVGR</sequence>
<gene>
    <name evidence="2" type="primary">g12699</name>
    <name evidence="2" type="ORF">VP750_LOCUS11291</name>
</gene>
<feature type="compositionally biased region" description="Polar residues" evidence="1">
    <location>
        <begin position="60"/>
        <end position="69"/>
    </location>
</feature>
<proteinExistence type="predicted"/>
<feature type="compositionally biased region" description="Pro residues" evidence="1">
    <location>
        <begin position="41"/>
        <end position="58"/>
    </location>
</feature>
<keyword evidence="3" id="KW-1185">Reference proteome</keyword>
<dbReference type="EMBL" id="CAXHTA020000020">
    <property type="protein sequence ID" value="CAL5229385.1"/>
    <property type="molecule type" value="Genomic_DNA"/>
</dbReference>
<organism evidence="2 3">
    <name type="scientific">Coccomyxa viridis</name>
    <dbReference type="NCBI Taxonomy" id="1274662"/>
    <lineage>
        <taxon>Eukaryota</taxon>
        <taxon>Viridiplantae</taxon>
        <taxon>Chlorophyta</taxon>
        <taxon>core chlorophytes</taxon>
        <taxon>Trebouxiophyceae</taxon>
        <taxon>Trebouxiophyceae incertae sedis</taxon>
        <taxon>Coccomyxaceae</taxon>
        <taxon>Coccomyxa</taxon>
    </lineage>
</organism>
<feature type="region of interest" description="Disordered" evidence="1">
    <location>
        <begin position="24"/>
        <end position="73"/>
    </location>
</feature>
<comment type="caution">
    <text evidence="2">The sequence shown here is derived from an EMBL/GenBank/DDBJ whole genome shotgun (WGS) entry which is preliminary data.</text>
</comment>
<accession>A0ABP1GAZ8</accession>
<evidence type="ECO:0000256" key="1">
    <source>
        <dbReference type="SAM" id="MobiDB-lite"/>
    </source>
</evidence>
<protein>
    <submittedName>
        <fullName evidence="2">G12699 protein</fullName>
    </submittedName>
</protein>
<dbReference type="Proteomes" id="UP001497392">
    <property type="component" value="Unassembled WGS sequence"/>
</dbReference>
<reference evidence="2 3" key="1">
    <citation type="submission" date="2024-06" db="EMBL/GenBank/DDBJ databases">
        <authorList>
            <person name="Kraege A."/>
            <person name="Thomma B."/>
        </authorList>
    </citation>
    <scope>NUCLEOTIDE SEQUENCE [LARGE SCALE GENOMIC DNA]</scope>
</reference>
<evidence type="ECO:0000313" key="2">
    <source>
        <dbReference type="EMBL" id="CAL5229385.1"/>
    </source>
</evidence>